<evidence type="ECO:0000313" key="3">
    <source>
        <dbReference type="EMBL" id="BDT61317.1"/>
    </source>
</evidence>
<dbReference type="Gene3D" id="3.40.50.2300">
    <property type="match status" value="1"/>
</dbReference>
<gene>
    <name evidence="3" type="ORF">MasN3_48110</name>
</gene>
<evidence type="ECO:0000313" key="4">
    <source>
        <dbReference type="Proteomes" id="UP001163336"/>
    </source>
</evidence>
<dbReference type="InterPro" id="IPR001789">
    <property type="entry name" value="Sig_transdc_resp-reg_receiver"/>
</dbReference>
<dbReference type="PANTHER" id="PTHR44520">
    <property type="entry name" value="RESPONSE REGULATOR RCP1-RELATED"/>
    <property type="match status" value="1"/>
</dbReference>
<dbReference type="PANTHER" id="PTHR44520:SF1">
    <property type="entry name" value="TWO-COMPONENT SYSTEM REGULATORY PROTEIN"/>
    <property type="match status" value="1"/>
</dbReference>
<dbReference type="InterPro" id="IPR011006">
    <property type="entry name" value="CheY-like_superfamily"/>
</dbReference>
<evidence type="ECO:0000256" key="1">
    <source>
        <dbReference type="PROSITE-ProRule" id="PRU00169"/>
    </source>
</evidence>
<dbReference type="SUPFAM" id="SSF52172">
    <property type="entry name" value="CheY-like"/>
    <property type="match status" value="1"/>
</dbReference>
<sequence length="139" mass="15454">MLDTILLAEDSLNDQELMIIALKKAHIATQLVIANDGEEALDYLLCRGKFASRPAGNPALILLDLKMPKLNGIEVLRVLRSTPEISRVRVVIITGSVMEEDLSNSYKFGIESFIIKPVEFEDLVRVAKDIKKICISNDS</sequence>
<dbReference type="InterPro" id="IPR052893">
    <property type="entry name" value="TCS_response_regulator"/>
</dbReference>
<proteinExistence type="predicted"/>
<dbReference type="Pfam" id="PF00072">
    <property type="entry name" value="Response_reg"/>
    <property type="match status" value="1"/>
</dbReference>
<evidence type="ECO:0000259" key="2">
    <source>
        <dbReference type="PROSITE" id="PS50110"/>
    </source>
</evidence>
<dbReference type="EMBL" id="AP026966">
    <property type="protein sequence ID" value="BDT61317.1"/>
    <property type="molecule type" value="Genomic_DNA"/>
</dbReference>
<dbReference type="SMART" id="SM00448">
    <property type="entry name" value="REC"/>
    <property type="match status" value="1"/>
</dbReference>
<keyword evidence="1" id="KW-0597">Phosphoprotein</keyword>
<dbReference type="Proteomes" id="UP001163336">
    <property type="component" value="Chromosome"/>
</dbReference>
<feature type="domain" description="Response regulatory" evidence="2">
    <location>
        <begin position="4"/>
        <end position="131"/>
    </location>
</feature>
<name>A0ABN6TGK4_9BURK</name>
<reference evidence="3" key="1">
    <citation type="submission" date="2022-11" db="EMBL/GenBank/DDBJ databases">
        <title>Isolation and characterization of PLA-degrading bacterium Massilia sp. from Antarctic soil.</title>
        <authorList>
            <person name="Sato K."/>
            <person name="Gomez-Fuentes C."/>
            <person name="Ahmad S.A."/>
            <person name="Zulkharnain A."/>
        </authorList>
    </citation>
    <scope>NUCLEOTIDE SEQUENCE</scope>
    <source>
        <strain evidence="3">N-3</strain>
    </source>
</reference>
<organism evidence="3 4">
    <name type="scientific">Massilia varians</name>
    <dbReference type="NCBI Taxonomy" id="457921"/>
    <lineage>
        <taxon>Bacteria</taxon>
        <taxon>Pseudomonadati</taxon>
        <taxon>Pseudomonadota</taxon>
        <taxon>Betaproteobacteria</taxon>
        <taxon>Burkholderiales</taxon>
        <taxon>Oxalobacteraceae</taxon>
        <taxon>Telluria group</taxon>
        <taxon>Massilia</taxon>
    </lineage>
</organism>
<feature type="modified residue" description="4-aspartylphosphate" evidence="1">
    <location>
        <position position="64"/>
    </location>
</feature>
<keyword evidence="4" id="KW-1185">Reference proteome</keyword>
<protein>
    <submittedName>
        <fullName evidence="3">Response regulator</fullName>
    </submittedName>
</protein>
<accession>A0ABN6TGK4</accession>
<dbReference type="CDD" id="cd17557">
    <property type="entry name" value="REC_Rcp-like"/>
    <property type="match status" value="1"/>
</dbReference>
<dbReference type="PROSITE" id="PS50110">
    <property type="entry name" value="RESPONSE_REGULATORY"/>
    <property type="match status" value="1"/>
</dbReference>
<dbReference type="RefSeq" id="WP_281910910.1">
    <property type="nucleotide sequence ID" value="NZ_AP026966.1"/>
</dbReference>